<keyword evidence="2" id="KW-1185">Reference proteome</keyword>
<comment type="caution">
    <text evidence="1">The sequence shown here is derived from an EMBL/GenBank/DDBJ whole genome shotgun (WGS) entry which is preliminary data.</text>
</comment>
<dbReference type="Proteomes" id="UP001596395">
    <property type="component" value="Unassembled WGS sequence"/>
</dbReference>
<sequence length="43" mass="5066">MEPYWVRYARLQDREYDEGGEVVIAYAKKMGWLVDEANLEALS</sequence>
<dbReference type="RefSeq" id="WP_336350706.1">
    <property type="nucleotide sequence ID" value="NZ_JAZAQL010000002.1"/>
</dbReference>
<dbReference type="EMBL" id="JBHSXN010000002">
    <property type="protein sequence ID" value="MFC6953753.1"/>
    <property type="molecule type" value="Genomic_DNA"/>
</dbReference>
<organism evidence="1 2">
    <name type="scientific">Halorubellus litoreus</name>
    <dbReference type="NCBI Taxonomy" id="755308"/>
    <lineage>
        <taxon>Archaea</taxon>
        <taxon>Methanobacteriati</taxon>
        <taxon>Methanobacteriota</taxon>
        <taxon>Stenosarchaea group</taxon>
        <taxon>Halobacteria</taxon>
        <taxon>Halobacteriales</taxon>
        <taxon>Halorubellaceae</taxon>
        <taxon>Halorubellus</taxon>
    </lineage>
</organism>
<proteinExistence type="predicted"/>
<name>A0ABD5VFW9_9EURY</name>
<dbReference type="AlphaFoldDB" id="A0ABD5VFW9"/>
<reference evidence="1 2" key="1">
    <citation type="journal article" date="2019" name="Int. J. Syst. Evol. Microbiol.">
        <title>The Global Catalogue of Microorganisms (GCM) 10K type strain sequencing project: providing services to taxonomists for standard genome sequencing and annotation.</title>
        <authorList>
            <consortium name="The Broad Institute Genomics Platform"/>
            <consortium name="The Broad Institute Genome Sequencing Center for Infectious Disease"/>
            <person name="Wu L."/>
            <person name="Ma J."/>
        </authorList>
    </citation>
    <scope>NUCLEOTIDE SEQUENCE [LARGE SCALE GENOMIC DNA]</scope>
    <source>
        <strain evidence="1 2">GX26</strain>
    </source>
</reference>
<accession>A0ABD5VFW9</accession>
<gene>
    <name evidence="1" type="ORF">ACFQGB_12850</name>
</gene>
<evidence type="ECO:0000313" key="1">
    <source>
        <dbReference type="EMBL" id="MFC6953753.1"/>
    </source>
</evidence>
<evidence type="ECO:0000313" key="2">
    <source>
        <dbReference type="Proteomes" id="UP001596395"/>
    </source>
</evidence>
<protein>
    <submittedName>
        <fullName evidence="1">Uncharacterized protein</fullName>
    </submittedName>
</protein>